<dbReference type="EMBL" id="KN831953">
    <property type="protein sequence ID" value="KIO09895.1"/>
    <property type="molecule type" value="Genomic_DNA"/>
</dbReference>
<evidence type="ECO:0000313" key="1">
    <source>
        <dbReference type="EMBL" id="KIO09895.1"/>
    </source>
</evidence>
<dbReference type="HOGENOM" id="CLU_119592_0_0_1"/>
<accession>A0A0C3P8U4</accession>
<sequence length="152" mass="17259">MASTDEVNLTAPHTPHERAIEAFNHVLREIKLAVIALRRNWDIHEPRMWSRAAGLSDVKLTTFTIEDDLVEIRTGAVSYGTIIFGKIRIPAVNDELGEGFIHVRIHDPPNKGEGDVMFHSIFTMEGKRDADGHPHLWRAIQVKAEPLEFFNE</sequence>
<proteinExistence type="predicted"/>
<keyword evidence="2" id="KW-1185">Reference proteome</keyword>
<gene>
    <name evidence="1" type="ORF">M404DRAFT_218542</name>
</gene>
<dbReference type="AlphaFoldDB" id="A0A0C3P8U4"/>
<protein>
    <submittedName>
        <fullName evidence="1">Uncharacterized protein</fullName>
    </submittedName>
</protein>
<reference evidence="2" key="2">
    <citation type="submission" date="2015-01" db="EMBL/GenBank/DDBJ databases">
        <title>Evolutionary Origins and Diversification of the Mycorrhizal Mutualists.</title>
        <authorList>
            <consortium name="DOE Joint Genome Institute"/>
            <consortium name="Mycorrhizal Genomics Consortium"/>
            <person name="Kohler A."/>
            <person name="Kuo A."/>
            <person name="Nagy L.G."/>
            <person name="Floudas D."/>
            <person name="Copeland A."/>
            <person name="Barry K.W."/>
            <person name="Cichocki N."/>
            <person name="Veneault-Fourrey C."/>
            <person name="LaButti K."/>
            <person name="Lindquist E.A."/>
            <person name="Lipzen A."/>
            <person name="Lundell T."/>
            <person name="Morin E."/>
            <person name="Murat C."/>
            <person name="Riley R."/>
            <person name="Ohm R."/>
            <person name="Sun H."/>
            <person name="Tunlid A."/>
            <person name="Henrissat B."/>
            <person name="Grigoriev I.V."/>
            <person name="Hibbett D.S."/>
            <person name="Martin F."/>
        </authorList>
    </citation>
    <scope>NUCLEOTIDE SEQUENCE [LARGE SCALE GENOMIC DNA]</scope>
    <source>
        <strain evidence="2">Marx 270</strain>
    </source>
</reference>
<dbReference type="OrthoDB" id="3344950at2759"/>
<dbReference type="Proteomes" id="UP000054217">
    <property type="component" value="Unassembled WGS sequence"/>
</dbReference>
<name>A0A0C3P8U4_PISTI</name>
<reference evidence="1 2" key="1">
    <citation type="submission" date="2014-04" db="EMBL/GenBank/DDBJ databases">
        <authorList>
            <consortium name="DOE Joint Genome Institute"/>
            <person name="Kuo A."/>
            <person name="Kohler A."/>
            <person name="Costa M.D."/>
            <person name="Nagy L.G."/>
            <person name="Floudas D."/>
            <person name="Copeland A."/>
            <person name="Barry K.W."/>
            <person name="Cichocki N."/>
            <person name="Veneault-Fourrey C."/>
            <person name="LaButti K."/>
            <person name="Lindquist E.A."/>
            <person name="Lipzen A."/>
            <person name="Lundell T."/>
            <person name="Morin E."/>
            <person name="Murat C."/>
            <person name="Sun H."/>
            <person name="Tunlid A."/>
            <person name="Henrissat B."/>
            <person name="Grigoriev I.V."/>
            <person name="Hibbett D.S."/>
            <person name="Martin F."/>
            <person name="Nordberg H.P."/>
            <person name="Cantor M.N."/>
            <person name="Hua S.X."/>
        </authorList>
    </citation>
    <scope>NUCLEOTIDE SEQUENCE [LARGE SCALE GENOMIC DNA]</scope>
    <source>
        <strain evidence="1 2">Marx 270</strain>
    </source>
</reference>
<organism evidence="1 2">
    <name type="scientific">Pisolithus tinctorius Marx 270</name>
    <dbReference type="NCBI Taxonomy" id="870435"/>
    <lineage>
        <taxon>Eukaryota</taxon>
        <taxon>Fungi</taxon>
        <taxon>Dikarya</taxon>
        <taxon>Basidiomycota</taxon>
        <taxon>Agaricomycotina</taxon>
        <taxon>Agaricomycetes</taxon>
        <taxon>Agaricomycetidae</taxon>
        <taxon>Boletales</taxon>
        <taxon>Sclerodermatineae</taxon>
        <taxon>Pisolithaceae</taxon>
        <taxon>Pisolithus</taxon>
    </lineage>
</organism>
<dbReference type="InParanoid" id="A0A0C3P8U4"/>
<evidence type="ECO:0000313" key="2">
    <source>
        <dbReference type="Proteomes" id="UP000054217"/>
    </source>
</evidence>